<dbReference type="InterPro" id="IPR032675">
    <property type="entry name" value="LRR_dom_sf"/>
</dbReference>
<dbReference type="InterPro" id="IPR002048">
    <property type="entry name" value="EF_hand_dom"/>
</dbReference>
<feature type="compositionally biased region" description="Polar residues" evidence="2">
    <location>
        <begin position="120"/>
        <end position="130"/>
    </location>
</feature>
<dbReference type="InterPro" id="IPR052394">
    <property type="entry name" value="LRR-containing"/>
</dbReference>
<protein>
    <submittedName>
        <fullName evidence="3">Uncharacterized protein</fullName>
    </submittedName>
</protein>
<dbReference type="SUPFAM" id="SSF47473">
    <property type="entry name" value="EF-hand"/>
    <property type="match status" value="1"/>
</dbReference>
<keyword evidence="1" id="KW-0106">Calcium</keyword>
<dbReference type="Gene3D" id="1.10.238.10">
    <property type="entry name" value="EF-hand"/>
    <property type="match status" value="1"/>
</dbReference>
<dbReference type="SMART" id="SM00368">
    <property type="entry name" value="LRR_RI"/>
    <property type="match status" value="8"/>
</dbReference>
<dbReference type="InterPro" id="IPR018247">
    <property type="entry name" value="EF_Hand_1_Ca_BS"/>
</dbReference>
<sequence>MVLYYGAGRYTSLCTNRLEIHGNYTYRIHLFNYNGIGRYEEQIIDHQLITTTMLEPKDGDEDAMSTSLSTNRRMSRQSSANSMISRASRLHQKSAKLHRTPGQSVSSGVGDISKVENKNNVDPTTNQAETLITALPDDDQSETTKNLKASDEEPKTDIDLDDNDLYSEKGDVFDNEAPFEIDIENEADYDTDLEVDEEAFLKEDEMTDPGGKDDYVKMCKSLGVIPVSYFMRHIKDPNFTMKHHGLGSSGSTSIGYSLENNTKMVKVNLEDNFLTKNGAIGLAKHLKENMYITELTLSENNIGNDGAKALCEMLTENHVINKLNLSGNEFTCAAAEHFYKMLEHNTSLKHLVLSHNNLEERGAKIFKDILMMTESLESLDLSWNHIRMKGAVAISDGLKENIGLKTINLAWNGFGFHGAKAMGTALCHNRSLLDLDISANRIPTEGAMFLAKGLKVNDILQVLKLGQNPLDLPGPMAILLAVAKNDSSNLVYVDMTSIFVSEDFEEKQKELQKERAITVIHGGTTENKMDLSFFNNVSKAITKDPMGFLRDYCASRGYRLVDMFREFDKDQSMQVSREEFIRGVQMMGIPMRLDQIDDLITSLDKNGDGEIDYAELLSGDKEYLKAQKALQDAINKKDADRDEKKKESTFGKLLFNSMGPLAVEQAMENCILDDGDGDE</sequence>
<dbReference type="PANTHER" id="PTHR24114:SF2">
    <property type="entry name" value="F-BOX DOMAIN-CONTAINING PROTEIN-RELATED"/>
    <property type="match status" value="1"/>
</dbReference>
<dbReference type="PROSITE" id="PS50222">
    <property type="entry name" value="EF_HAND_2"/>
    <property type="match status" value="2"/>
</dbReference>
<dbReference type="GO" id="GO:0005509">
    <property type="term" value="F:calcium ion binding"/>
    <property type="evidence" value="ECO:0007669"/>
    <property type="project" value="InterPro"/>
</dbReference>
<proteinExistence type="predicted"/>
<feature type="region of interest" description="Disordered" evidence="2">
    <location>
        <begin position="92"/>
        <end position="165"/>
    </location>
</feature>
<dbReference type="SUPFAM" id="SSF52047">
    <property type="entry name" value="RNI-like"/>
    <property type="match status" value="1"/>
</dbReference>
<gene>
    <name evidence="3" type="ORF">OFUS_LOCUS16260</name>
</gene>
<accession>A0A8J1U6X8</accession>
<evidence type="ECO:0000313" key="4">
    <source>
        <dbReference type="Proteomes" id="UP000749559"/>
    </source>
</evidence>
<dbReference type="Proteomes" id="UP000749559">
    <property type="component" value="Unassembled WGS sequence"/>
</dbReference>
<name>A0A8J1U6X8_OWEFU</name>
<organism evidence="3 4">
    <name type="scientific">Owenia fusiformis</name>
    <name type="common">Polychaete worm</name>
    <dbReference type="NCBI Taxonomy" id="6347"/>
    <lineage>
        <taxon>Eukaryota</taxon>
        <taxon>Metazoa</taxon>
        <taxon>Spiralia</taxon>
        <taxon>Lophotrochozoa</taxon>
        <taxon>Annelida</taxon>
        <taxon>Polychaeta</taxon>
        <taxon>Sedentaria</taxon>
        <taxon>Canalipalpata</taxon>
        <taxon>Sabellida</taxon>
        <taxon>Oweniida</taxon>
        <taxon>Oweniidae</taxon>
        <taxon>Owenia</taxon>
    </lineage>
</organism>
<dbReference type="SMART" id="SM00054">
    <property type="entry name" value="EFh"/>
    <property type="match status" value="2"/>
</dbReference>
<evidence type="ECO:0000256" key="2">
    <source>
        <dbReference type="SAM" id="MobiDB-lite"/>
    </source>
</evidence>
<keyword evidence="4" id="KW-1185">Reference proteome</keyword>
<feature type="compositionally biased region" description="Polar residues" evidence="2">
    <location>
        <begin position="64"/>
        <end position="79"/>
    </location>
</feature>
<dbReference type="Pfam" id="PF13499">
    <property type="entry name" value="EF-hand_7"/>
    <property type="match status" value="1"/>
</dbReference>
<dbReference type="Gene3D" id="3.80.10.10">
    <property type="entry name" value="Ribonuclease Inhibitor"/>
    <property type="match status" value="1"/>
</dbReference>
<dbReference type="PROSITE" id="PS00018">
    <property type="entry name" value="EF_HAND_1"/>
    <property type="match status" value="1"/>
</dbReference>
<evidence type="ECO:0000313" key="3">
    <source>
        <dbReference type="EMBL" id="CAH1791139.1"/>
    </source>
</evidence>
<feature type="region of interest" description="Disordered" evidence="2">
    <location>
        <begin position="56"/>
        <end position="79"/>
    </location>
</feature>
<reference evidence="3" key="1">
    <citation type="submission" date="2022-03" db="EMBL/GenBank/DDBJ databases">
        <authorList>
            <person name="Martin C."/>
        </authorList>
    </citation>
    <scope>NUCLEOTIDE SEQUENCE</scope>
</reference>
<dbReference type="AlphaFoldDB" id="A0A8J1U6X8"/>
<dbReference type="Pfam" id="PF13516">
    <property type="entry name" value="LRR_6"/>
    <property type="match status" value="4"/>
</dbReference>
<evidence type="ECO:0000256" key="1">
    <source>
        <dbReference type="ARBA" id="ARBA00022837"/>
    </source>
</evidence>
<dbReference type="InterPro" id="IPR011992">
    <property type="entry name" value="EF-hand-dom_pair"/>
</dbReference>
<dbReference type="CDD" id="cd00051">
    <property type="entry name" value="EFh"/>
    <property type="match status" value="1"/>
</dbReference>
<dbReference type="PANTHER" id="PTHR24114">
    <property type="entry name" value="LEUCINE RICH REPEAT FAMILY PROTEIN"/>
    <property type="match status" value="1"/>
</dbReference>
<comment type="caution">
    <text evidence="3">The sequence shown here is derived from an EMBL/GenBank/DDBJ whole genome shotgun (WGS) entry which is preliminary data.</text>
</comment>
<dbReference type="OrthoDB" id="76105at2759"/>
<dbReference type="InterPro" id="IPR001611">
    <property type="entry name" value="Leu-rich_rpt"/>
</dbReference>
<feature type="compositionally biased region" description="Basic and acidic residues" evidence="2">
    <location>
        <begin position="148"/>
        <end position="158"/>
    </location>
</feature>
<dbReference type="EMBL" id="CAIIXF020000008">
    <property type="protein sequence ID" value="CAH1791139.1"/>
    <property type="molecule type" value="Genomic_DNA"/>
</dbReference>